<dbReference type="EMBL" id="QXGB01000701">
    <property type="protein sequence ID" value="KAE9206576.1"/>
    <property type="molecule type" value="Genomic_DNA"/>
</dbReference>
<sequence length="296" mass="31835">MKMGTWGVLSSAMMMFASTNLDDALVLIVYFADAAEGSGGLKAQDVWSGQLLGFSAIMTISLLGVGIGSYLQPRYSGLLGLVPLCMGLQRMREWWKADSDAVEGGGRKNHQSSVSALKTGEVSPQSPDKGSYKVVADDVKKPRSDQLQDSVTTTEITLCSRRRDPTGTCTPTEVCETEEELLSWTRIVLKSERLSSIFSPQSLMIAAVTLGNGGDNVAVYVPGLVTYKVGDIVLTVGVFYALVVTWIFIAGRFVSFGIVAKFIDNYGDYIIPIALVLLGVYILSSTDAIGMVGLSW</sequence>
<evidence type="ECO:0000313" key="5">
    <source>
        <dbReference type="EMBL" id="KAE9351168.1"/>
    </source>
</evidence>
<dbReference type="EMBL" id="QXGE01000225">
    <property type="protein sequence ID" value="KAE9319508.1"/>
    <property type="molecule type" value="Genomic_DNA"/>
</dbReference>
<evidence type="ECO:0000256" key="1">
    <source>
        <dbReference type="SAM" id="MobiDB-lite"/>
    </source>
</evidence>
<comment type="caution">
    <text evidence="3">The sequence shown here is derived from an EMBL/GenBank/DDBJ whole genome shotgun (WGS) entry which is preliminary data.</text>
</comment>
<feature type="compositionally biased region" description="Polar residues" evidence="1">
    <location>
        <begin position="111"/>
        <end position="128"/>
    </location>
</feature>
<feature type="transmembrane region" description="Helical" evidence="2">
    <location>
        <begin position="238"/>
        <end position="263"/>
    </location>
</feature>
<dbReference type="EMBL" id="QXFY01000233">
    <property type="protein sequence ID" value="KAE9351168.1"/>
    <property type="molecule type" value="Genomic_DNA"/>
</dbReference>
<keyword evidence="6" id="KW-1185">Reference proteome</keyword>
<evidence type="ECO:0000313" key="4">
    <source>
        <dbReference type="EMBL" id="KAE9319508.1"/>
    </source>
</evidence>
<feature type="transmembrane region" description="Helical" evidence="2">
    <location>
        <begin position="52"/>
        <end position="71"/>
    </location>
</feature>
<gene>
    <name evidence="4" type="ORF">PF001_g5857</name>
    <name evidence="3" type="ORF">PF005_g12947</name>
    <name evidence="5" type="ORF">PF008_g6081</name>
</gene>
<dbReference type="Proteomes" id="UP000486351">
    <property type="component" value="Unassembled WGS sequence"/>
</dbReference>
<dbReference type="InterPro" id="IPR004676">
    <property type="entry name" value="Cd-R_transporter"/>
</dbReference>
<dbReference type="Proteomes" id="UP000437068">
    <property type="component" value="Unassembled WGS sequence"/>
</dbReference>
<feature type="transmembrane region" description="Helical" evidence="2">
    <location>
        <begin position="12"/>
        <end position="32"/>
    </location>
</feature>
<keyword evidence="2" id="KW-0472">Membrane</keyword>
<name>A0A6A3XQG6_9STRA</name>
<proteinExistence type="predicted"/>
<dbReference type="AlphaFoldDB" id="A0A6A3XQG6"/>
<feature type="region of interest" description="Disordered" evidence="1">
    <location>
        <begin position="102"/>
        <end position="132"/>
    </location>
</feature>
<evidence type="ECO:0000313" key="3">
    <source>
        <dbReference type="EMBL" id="KAE9206576.1"/>
    </source>
</evidence>
<evidence type="ECO:0000313" key="8">
    <source>
        <dbReference type="Proteomes" id="UP000486351"/>
    </source>
</evidence>
<keyword evidence="2" id="KW-1133">Transmembrane helix</keyword>
<organism evidence="3 6">
    <name type="scientific">Phytophthora fragariae</name>
    <dbReference type="NCBI Taxonomy" id="53985"/>
    <lineage>
        <taxon>Eukaryota</taxon>
        <taxon>Sar</taxon>
        <taxon>Stramenopiles</taxon>
        <taxon>Oomycota</taxon>
        <taxon>Peronosporomycetes</taxon>
        <taxon>Peronosporales</taxon>
        <taxon>Peronosporaceae</taxon>
        <taxon>Phytophthora</taxon>
    </lineage>
</organism>
<protein>
    <recommendedName>
        <fullName evidence="9">Cadmium resistance transporter</fullName>
    </recommendedName>
</protein>
<reference evidence="6 7" key="1">
    <citation type="submission" date="2018-08" db="EMBL/GenBank/DDBJ databases">
        <title>Genomic investigation of the strawberry pathogen Phytophthora fragariae indicates pathogenicity is determined by transcriptional variation in three key races.</title>
        <authorList>
            <person name="Adams T.M."/>
            <person name="Armitage A.D."/>
            <person name="Sobczyk M.K."/>
            <person name="Bates H.J."/>
            <person name="Dunwell J.M."/>
            <person name="Nellist C.F."/>
            <person name="Harrison R.J."/>
        </authorList>
    </citation>
    <scope>NUCLEOTIDE SEQUENCE [LARGE SCALE GENOMIC DNA]</scope>
    <source>
        <strain evidence="4 7">A4</strain>
        <strain evidence="3 6">NOV-27</strain>
        <strain evidence="5 8">NOV-77</strain>
    </source>
</reference>
<feature type="transmembrane region" description="Helical" evidence="2">
    <location>
        <begin position="269"/>
        <end position="294"/>
    </location>
</feature>
<dbReference type="Pfam" id="PF03596">
    <property type="entry name" value="Cad"/>
    <property type="match status" value="1"/>
</dbReference>
<accession>A0A6A3XQG6</accession>
<evidence type="ECO:0000256" key="2">
    <source>
        <dbReference type="SAM" id="Phobius"/>
    </source>
</evidence>
<evidence type="ECO:0008006" key="9">
    <source>
        <dbReference type="Google" id="ProtNLM"/>
    </source>
</evidence>
<dbReference type="Proteomes" id="UP000433483">
    <property type="component" value="Unassembled WGS sequence"/>
</dbReference>
<dbReference type="OrthoDB" id="3791566at2759"/>
<keyword evidence="2" id="KW-0812">Transmembrane</keyword>
<evidence type="ECO:0000313" key="7">
    <source>
        <dbReference type="Proteomes" id="UP000437068"/>
    </source>
</evidence>
<evidence type="ECO:0000313" key="6">
    <source>
        <dbReference type="Proteomes" id="UP000433483"/>
    </source>
</evidence>